<dbReference type="AlphaFoldDB" id="A0AA96D062"/>
<name>A0AA96D062_9BACT</name>
<protein>
    <submittedName>
        <fullName evidence="2">Uncharacterized protein</fullName>
    </submittedName>
</protein>
<evidence type="ECO:0000256" key="1">
    <source>
        <dbReference type="SAM" id="SignalP"/>
    </source>
</evidence>
<feature type="chain" id="PRO_5041648978" evidence="1">
    <location>
        <begin position="18"/>
        <end position="52"/>
    </location>
</feature>
<keyword evidence="1" id="KW-0732">Signal</keyword>
<sequence>MKKLLVLFIASSLSLFATIDGYDENLIIKAAEQSKKRLNDEISLTDCIYRNT</sequence>
<proteinExistence type="predicted"/>
<gene>
    <name evidence="2" type="ORF">RJG54_03240</name>
</gene>
<feature type="signal peptide" evidence="1">
    <location>
        <begin position="1"/>
        <end position="17"/>
    </location>
</feature>
<accession>A0AA96D062</accession>
<evidence type="ECO:0000313" key="2">
    <source>
        <dbReference type="EMBL" id="WNL17408.1"/>
    </source>
</evidence>
<reference evidence="2" key="1">
    <citation type="submission" date="2023-09" db="EMBL/GenBank/DDBJ databases">
        <title>Arcobacter tbilisiensis sp. nov. isolated from chicken meat in Tbilisi, Georgia.</title>
        <authorList>
            <person name="Matthias R."/>
            <person name="Zautner A.E."/>
        </authorList>
    </citation>
    <scope>NUCLEOTIDE SEQUENCE</scope>
    <source>
        <strain evidence="2">LEO 107</strain>
    </source>
</reference>
<dbReference type="EMBL" id="CP134846">
    <property type="protein sequence ID" value="WNL17408.1"/>
    <property type="molecule type" value="Genomic_DNA"/>
</dbReference>
<organism evidence="2">
    <name type="scientific">Arcobacter sp. AZ-2023</name>
    <dbReference type="NCBI Taxonomy" id="3074453"/>
    <lineage>
        <taxon>Bacteria</taxon>
        <taxon>Pseudomonadati</taxon>
        <taxon>Campylobacterota</taxon>
        <taxon>Epsilonproteobacteria</taxon>
        <taxon>Campylobacterales</taxon>
        <taxon>Arcobacteraceae</taxon>
        <taxon>Arcobacter</taxon>
    </lineage>
</organism>